<protein>
    <submittedName>
        <fullName evidence="2">Uncharacterized protein</fullName>
    </submittedName>
</protein>
<evidence type="ECO:0000313" key="3">
    <source>
        <dbReference type="Proteomes" id="UP001205965"/>
    </source>
</evidence>
<organism evidence="2 3">
    <name type="scientific">Corynebacterium lemuris</name>
    <dbReference type="NCBI Taxonomy" id="1859292"/>
    <lineage>
        <taxon>Bacteria</taxon>
        <taxon>Bacillati</taxon>
        <taxon>Actinomycetota</taxon>
        <taxon>Actinomycetes</taxon>
        <taxon>Mycobacteriales</taxon>
        <taxon>Corynebacteriaceae</taxon>
        <taxon>Corynebacterium</taxon>
    </lineage>
</organism>
<evidence type="ECO:0000256" key="1">
    <source>
        <dbReference type="SAM" id="MobiDB-lite"/>
    </source>
</evidence>
<accession>A0ABT2FYD2</accession>
<gene>
    <name evidence="2" type="ORF">NYP18_08995</name>
</gene>
<evidence type="ECO:0000313" key="2">
    <source>
        <dbReference type="EMBL" id="MCS5479795.1"/>
    </source>
</evidence>
<proteinExistence type="predicted"/>
<name>A0ABT2FYD2_9CORY</name>
<keyword evidence="3" id="KW-1185">Reference proteome</keyword>
<reference evidence="2 3" key="1">
    <citation type="submission" date="2022-08" db="EMBL/GenBank/DDBJ databases">
        <title>YIM 101645 draft genome.</title>
        <authorList>
            <person name="Chen X."/>
        </authorList>
    </citation>
    <scope>NUCLEOTIDE SEQUENCE [LARGE SCALE GENOMIC DNA]</scope>
    <source>
        <strain evidence="2 3">YIM 101645</strain>
    </source>
</reference>
<dbReference type="EMBL" id="JANWTC010000006">
    <property type="protein sequence ID" value="MCS5479795.1"/>
    <property type="molecule type" value="Genomic_DNA"/>
</dbReference>
<feature type="region of interest" description="Disordered" evidence="1">
    <location>
        <begin position="127"/>
        <end position="160"/>
    </location>
</feature>
<dbReference type="RefSeq" id="WP_259427865.1">
    <property type="nucleotide sequence ID" value="NZ_JANWTC010000006.1"/>
</dbReference>
<dbReference type="Proteomes" id="UP001205965">
    <property type="component" value="Unassembled WGS sequence"/>
</dbReference>
<sequence>MTNNLRSDRCGVCGGPPADCPCPEYWASVEVWWLGKFVGRKIWTRPNRGPSNTIPRWVTLLDIWQEKDSYGYAWIVAHIDWRGQTERAVFLNTNVVILELTAEESPHIQVHDLGQGYRSTSYDPWDGTPAPILEQRDPPPRDTPTIPAPEDPTTVETTVDPQFALFDL</sequence>
<comment type="caution">
    <text evidence="2">The sequence shown here is derived from an EMBL/GenBank/DDBJ whole genome shotgun (WGS) entry which is preliminary data.</text>
</comment>